<proteinExistence type="predicted"/>
<name>A0A7K0DPS4_9NOCA</name>
<dbReference type="AlphaFoldDB" id="A0A7K0DPS4"/>
<sequence length="113" mass="11782">MPSTPNSPLGRPASPARPRRRTAGASAGPAVAGTTPARAADLTGLPPAFVAICEFDPLRDEGLRYAQRLPAAGVSVELHLYPGTFHGCTLARDAAVTRRMAADADTALRRALH</sequence>
<dbReference type="OrthoDB" id="3181909at2"/>
<comment type="caution">
    <text evidence="3">The sequence shown here is derived from an EMBL/GenBank/DDBJ whole genome shotgun (WGS) entry which is preliminary data.</text>
</comment>
<evidence type="ECO:0000259" key="2">
    <source>
        <dbReference type="Pfam" id="PF07859"/>
    </source>
</evidence>
<keyword evidence="4" id="KW-1185">Reference proteome</keyword>
<dbReference type="Gene3D" id="3.40.50.1820">
    <property type="entry name" value="alpha/beta hydrolase"/>
    <property type="match status" value="1"/>
</dbReference>
<dbReference type="Pfam" id="PF07859">
    <property type="entry name" value="Abhydrolase_3"/>
    <property type="match status" value="1"/>
</dbReference>
<gene>
    <name evidence="3" type="ORF">NRB56_33220</name>
</gene>
<dbReference type="InterPro" id="IPR029058">
    <property type="entry name" value="AB_hydrolase_fold"/>
</dbReference>
<dbReference type="InterPro" id="IPR013094">
    <property type="entry name" value="AB_hydrolase_3"/>
</dbReference>
<evidence type="ECO:0000313" key="3">
    <source>
        <dbReference type="EMBL" id="MQY27739.1"/>
    </source>
</evidence>
<reference evidence="3 4" key="1">
    <citation type="submission" date="2019-10" db="EMBL/GenBank/DDBJ databases">
        <title>Nocardia macrotermitis sp. nov. and Nocardia aurantia sp. nov., isolated from the gut of fungus growing-termite Macrotermes natalensis.</title>
        <authorList>
            <person name="Benndorf R."/>
            <person name="Schwitalla J."/>
            <person name="Martin K."/>
            <person name="De Beer W."/>
            <person name="Kaster A.-K."/>
            <person name="Vollmers J."/>
            <person name="Poulsen M."/>
            <person name="Beemelmanns C."/>
        </authorList>
    </citation>
    <scope>NUCLEOTIDE SEQUENCE [LARGE SCALE GENOMIC DNA]</scope>
    <source>
        <strain evidence="3 4">RB56</strain>
    </source>
</reference>
<feature type="domain" description="Alpha/beta hydrolase fold-3" evidence="2">
    <location>
        <begin position="35"/>
        <end position="89"/>
    </location>
</feature>
<evidence type="ECO:0000313" key="4">
    <source>
        <dbReference type="Proteomes" id="UP000431401"/>
    </source>
</evidence>
<dbReference type="GO" id="GO:0016787">
    <property type="term" value="F:hydrolase activity"/>
    <property type="evidence" value="ECO:0007669"/>
    <property type="project" value="InterPro"/>
</dbReference>
<dbReference type="SUPFAM" id="SSF53474">
    <property type="entry name" value="alpha/beta-Hydrolases"/>
    <property type="match status" value="1"/>
</dbReference>
<evidence type="ECO:0000256" key="1">
    <source>
        <dbReference type="SAM" id="MobiDB-lite"/>
    </source>
</evidence>
<accession>A0A7K0DPS4</accession>
<feature type="compositionally biased region" description="Low complexity" evidence="1">
    <location>
        <begin position="7"/>
        <end position="16"/>
    </location>
</feature>
<dbReference type="EMBL" id="WEGI01000007">
    <property type="protein sequence ID" value="MQY27739.1"/>
    <property type="molecule type" value="Genomic_DNA"/>
</dbReference>
<organism evidence="3 4">
    <name type="scientific">Nocardia aurantia</name>
    <dbReference type="NCBI Taxonomy" id="2585199"/>
    <lineage>
        <taxon>Bacteria</taxon>
        <taxon>Bacillati</taxon>
        <taxon>Actinomycetota</taxon>
        <taxon>Actinomycetes</taxon>
        <taxon>Mycobacteriales</taxon>
        <taxon>Nocardiaceae</taxon>
        <taxon>Nocardia</taxon>
    </lineage>
</organism>
<dbReference type="Proteomes" id="UP000431401">
    <property type="component" value="Unassembled WGS sequence"/>
</dbReference>
<protein>
    <recommendedName>
        <fullName evidence="2">Alpha/beta hydrolase fold-3 domain-containing protein</fullName>
    </recommendedName>
</protein>
<feature type="region of interest" description="Disordered" evidence="1">
    <location>
        <begin position="1"/>
        <end position="34"/>
    </location>
</feature>